<dbReference type="Gene3D" id="3.40.630.30">
    <property type="match status" value="1"/>
</dbReference>
<dbReference type="RefSeq" id="WP_202876595.1">
    <property type="nucleotide sequence ID" value="NZ_JBHMAX010000007.1"/>
</dbReference>
<evidence type="ECO:0000259" key="1">
    <source>
        <dbReference type="PROSITE" id="PS51186"/>
    </source>
</evidence>
<dbReference type="InterPro" id="IPR016181">
    <property type="entry name" value="Acyl_CoA_acyltransferase"/>
</dbReference>
<dbReference type="Proteomes" id="UP001589613">
    <property type="component" value="Unassembled WGS sequence"/>
</dbReference>
<dbReference type="Pfam" id="PF00583">
    <property type="entry name" value="Acetyltransf_1"/>
    <property type="match status" value="1"/>
</dbReference>
<evidence type="ECO:0000313" key="2">
    <source>
        <dbReference type="EMBL" id="MFB9731085.1"/>
    </source>
</evidence>
<protein>
    <submittedName>
        <fullName evidence="2">GNAT family N-acetyltransferase</fullName>
    </submittedName>
</protein>
<gene>
    <name evidence="2" type="ORF">ACFFN0_03400</name>
</gene>
<dbReference type="CDD" id="cd04301">
    <property type="entry name" value="NAT_SF"/>
    <property type="match status" value="1"/>
</dbReference>
<feature type="domain" description="N-acetyltransferase" evidence="1">
    <location>
        <begin position="129"/>
        <end position="260"/>
    </location>
</feature>
<name>A0ABV5V009_9MICO</name>
<dbReference type="SUPFAM" id="SSF55729">
    <property type="entry name" value="Acyl-CoA N-acyltransferases (Nat)"/>
    <property type="match status" value="1"/>
</dbReference>
<dbReference type="EMBL" id="JBHMAX010000007">
    <property type="protein sequence ID" value="MFB9731085.1"/>
    <property type="molecule type" value="Genomic_DNA"/>
</dbReference>
<accession>A0ABV5V009</accession>
<reference evidence="2 3" key="1">
    <citation type="submission" date="2024-09" db="EMBL/GenBank/DDBJ databases">
        <authorList>
            <person name="Sun Q."/>
            <person name="Mori K."/>
        </authorList>
    </citation>
    <scope>NUCLEOTIDE SEQUENCE [LARGE SCALE GENOMIC DNA]</scope>
    <source>
        <strain evidence="2 3">JCM 12763</strain>
    </source>
</reference>
<keyword evidence="3" id="KW-1185">Reference proteome</keyword>
<sequence length="260" mass="28036">MWEQTDREGLRARAGGHAFLRWTTGPTAVGVVGRHGWAVLTPWRPGGRHWGGLAVVAPDAPQDAETAALAVLTDVARQQGVSPEWFSTEPGRALAPPPGYAVDGAGVWDLLWTTEDPQSAGSRRDPPLHHLVELEDRADAAEIEEFGRRHNPTFEGLPGRGYAELWLGARGAGGGLTAVGAVHRLASGVPHLAGIVVDPAHRRAGLGEALTVELTRWSLRSHGVSTLGVYADHADALRLYDRLGYRFGQRLHTRVLARRP</sequence>
<dbReference type="PROSITE" id="PS51186">
    <property type="entry name" value="GNAT"/>
    <property type="match status" value="1"/>
</dbReference>
<comment type="caution">
    <text evidence="2">The sequence shown here is derived from an EMBL/GenBank/DDBJ whole genome shotgun (WGS) entry which is preliminary data.</text>
</comment>
<evidence type="ECO:0000313" key="3">
    <source>
        <dbReference type="Proteomes" id="UP001589613"/>
    </source>
</evidence>
<organism evidence="2 3">
    <name type="scientific">Ornithinimicrobium kibberense</name>
    <dbReference type="NCBI Taxonomy" id="282060"/>
    <lineage>
        <taxon>Bacteria</taxon>
        <taxon>Bacillati</taxon>
        <taxon>Actinomycetota</taxon>
        <taxon>Actinomycetes</taxon>
        <taxon>Micrococcales</taxon>
        <taxon>Ornithinimicrobiaceae</taxon>
        <taxon>Ornithinimicrobium</taxon>
    </lineage>
</organism>
<proteinExistence type="predicted"/>
<dbReference type="InterPro" id="IPR000182">
    <property type="entry name" value="GNAT_dom"/>
</dbReference>